<keyword evidence="1" id="KW-0812">Transmembrane</keyword>
<dbReference type="AlphaFoldDB" id="A0A0L6VQW7"/>
<keyword evidence="3" id="KW-1185">Reference proteome</keyword>
<feature type="transmembrane region" description="Helical" evidence="1">
    <location>
        <begin position="191"/>
        <end position="208"/>
    </location>
</feature>
<proteinExistence type="predicted"/>
<name>A0A0L6VQW7_9BASI</name>
<reference evidence="2 3" key="1">
    <citation type="submission" date="2015-08" db="EMBL/GenBank/DDBJ databases">
        <title>Next Generation Sequencing and Analysis of the Genome of Puccinia sorghi L Schw, the Causal Agent of Maize Common Rust.</title>
        <authorList>
            <person name="Rochi L."/>
            <person name="Burguener G."/>
            <person name="Darino M."/>
            <person name="Turjanski A."/>
            <person name="Kreff E."/>
            <person name="Dieguez M.J."/>
            <person name="Sacco F."/>
        </authorList>
    </citation>
    <scope>NUCLEOTIDE SEQUENCE [LARGE SCALE GENOMIC DNA]</scope>
    <source>
        <strain evidence="2 3">RO10H11247</strain>
    </source>
</reference>
<dbReference type="VEuPathDB" id="FungiDB:VP01_1196g2"/>
<organism evidence="2 3">
    <name type="scientific">Puccinia sorghi</name>
    <dbReference type="NCBI Taxonomy" id="27349"/>
    <lineage>
        <taxon>Eukaryota</taxon>
        <taxon>Fungi</taxon>
        <taxon>Dikarya</taxon>
        <taxon>Basidiomycota</taxon>
        <taxon>Pucciniomycotina</taxon>
        <taxon>Pucciniomycetes</taxon>
        <taxon>Pucciniales</taxon>
        <taxon>Pucciniaceae</taxon>
        <taxon>Puccinia</taxon>
    </lineage>
</organism>
<sequence length="427" mass="46596">MVVEVPDPWTVRMHLGKYQALQEIEIAETRFLLRSSKISLSHHRVGHSGPRRATPGPDSSLHLAVRRRQTKSPTNHLRMIAIEDDSAIGQPDSVKPIALIGEWFNNFASRPIEVLPFRNILPLTGFTIVHSLRIAYLYHSVLSSQGVKVGRRKQDVSFLQSGLVCTTLVMSGTTMAALLQGQPSGLLSEGGGELMAAYMLASFAMKWLHPILAGLPQLPLKLMCYFIDGFATTFGTLSLGLIPTLKDPTRQSSAGEPLILPMLLIPLLCGSGASLLVPFFGLFQPQFSFGHPGFLSENLSVDFWGPWMISLCYGTIVDGRGLLFGGCRRLLQSGTLYDFNSESKIGSSPAPWMRPEEAHVLCSLVLSFTYIINEFGPQILNKLTITGPGNSTTQKEKAQRDGKNANAILATGFQSSTGKVSNRKGKS</sequence>
<feature type="transmembrane region" description="Helical" evidence="1">
    <location>
        <begin position="263"/>
        <end position="283"/>
    </location>
</feature>
<feature type="transmembrane region" description="Helical" evidence="1">
    <location>
        <begin position="220"/>
        <end position="242"/>
    </location>
</feature>
<comment type="caution">
    <text evidence="2">The sequence shown here is derived from an EMBL/GenBank/DDBJ whole genome shotgun (WGS) entry which is preliminary data.</text>
</comment>
<dbReference type="OrthoDB" id="2502907at2759"/>
<evidence type="ECO:0000256" key="1">
    <source>
        <dbReference type="SAM" id="Phobius"/>
    </source>
</evidence>
<feature type="transmembrane region" description="Helical" evidence="1">
    <location>
        <begin position="158"/>
        <end position="179"/>
    </location>
</feature>
<protein>
    <submittedName>
        <fullName evidence="2">Uncharacterized protein</fullName>
    </submittedName>
</protein>
<accession>A0A0L6VQW7</accession>
<evidence type="ECO:0000313" key="3">
    <source>
        <dbReference type="Proteomes" id="UP000037035"/>
    </source>
</evidence>
<keyword evidence="1" id="KW-1133">Transmembrane helix</keyword>
<evidence type="ECO:0000313" key="2">
    <source>
        <dbReference type="EMBL" id="KNZ63027.1"/>
    </source>
</evidence>
<dbReference type="EMBL" id="LAVV01002187">
    <property type="protein sequence ID" value="KNZ63027.1"/>
    <property type="molecule type" value="Genomic_DNA"/>
</dbReference>
<dbReference type="Proteomes" id="UP000037035">
    <property type="component" value="Unassembled WGS sequence"/>
</dbReference>
<gene>
    <name evidence="2" type="ORF">VP01_1196g2</name>
</gene>
<keyword evidence="1" id="KW-0472">Membrane</keyword>